<reference evidence="1 2" key="1">
    <citation type="submission" date="2021-03" db="EMBL/GenBank/DDBJ databases">
        <title>Sequencing the genomes of 1000 actinobacteria strains.</title>
        <authorList>
            <person name="Klenk H.-P."/>
        </authorList>
    </citation>
    <scope>NUCLEOTIDE SEQUENCE [LARGE SCALE GENOMIC DNA]</scope>
    <source>
        <strain evidence="1 2">DSM 15797</strain>
    </source>
</reference>
<protein>
    <submittedName>
        <fullName evidence="1">Uncharacterized protein</fullName>
    </submittedName>
</protein>
<gene>
    <name evidence="1" type="ORF">JOF47_000117</name>
</gene>
<dbReference type="Proteomes" id="UP001296993">
    <property type="component" value="Unassembled WGS sequence"/>
</dbReference>
<evidence type="ECO:0000313" key="1">
    <source>
        <dbReference type="EMBL" id="MBP2384606.1"/>
    </source>
</evidence>
<keyword evidence="2" id="KW-1185">Reference proteome</keyword>
<dbReference type="EMBL" id="JAGIOF010000001">
    <property type="protein sequence ID" value="MBP2384606.1"/>
    <property type="molecule type" value="Genomic_DNA"/>
</dbReference>
<name>A0ABS4X818_9MICC</name>
<organism evidence="1 2">
    <name type="scientific">Paeniglutamicibacter kerguelensis</name>
    <dbReference type="NCBI Taxonomy" id="254788"/>
    <lineage>
        <taxon>Bacteria</taxon>
        <taxon>Bacillati</taxon>
        <taxon>Actinomycetota</taxon>
        <taxon>Actinomycetes</taxon>
        <taxon>Micrococcales</taxon>
        <taxon>Micrococcaceae</taxon>
        <taxon>Paeniglutamicibacter</taxon>
    </lineage>
</organism>
<proteinExistence type="predicted"/>
<sequence>MEQSVPVLPLFDLHRAVIELNLHGSWRSFQVNDAPSVARALADSVEVPRWDPASSSLLVRTPVTGNTAGRTRIFSLVEFSEARPTAKVVR</sequence>
<evidence type="ECO:0000313" key="2">
    <source>
        <dbReference type="Proteomes" id="UP001296993"/>
    </source>
</evidence>
<comment type="caution">
    <text evidence="1">The sequence shown here is derived from an EMBL/GenBank/DDBJ whole genome shotgun (WGS) entry which is preliminary data.</text>
</comment>
<dbReference type="RefSeq" id="WP_209995253.1">
    <property type="nucleotide sequence ID" value="NZ_BAAAJY010000008.1"/>
</dbReference>
<accession>A0ABS4X818</accession>